<dbReference type="RefSeq" id="WP_075079005.1">
    <property type="nucleotide sequence ID" value="NZ_BDCO01000002.1"/>
</dbReference>
<dbReference type="Gene3D" id="3.90.1150.10">
    <property type="entry name" value="Aspartate Aminotransferase, domain 1"/>
    <property type="match status" value="1"/>
</dbReference>
<dbReference type="Pfam" id="PF00266">
    <property type="entry name" value="Aminotran_5"/>
    <property type="match status" value="1"/>
</dbReference>
<dbReference type="EMBL" id="BDCO01000002">
    <property type="protein sequence ID" value="GAT33247.1"/>
    <property type="molecule type" value="Genomic_DNA"/>
</dbReference>
<protein>
    <submittedName>
        <fullName evidence="3">Selenocysteine lyase/Cysteine desulfurase</fullName>
    </submittedName>
</protein>
<dbReference type="AlphaFoldDB" id="A0A146G8Q9"/>
<dbReference type="Gene3D" id="3.40.640.10">
    <property type="entry name" value="Type I PLP-dependent aspartate aminotransferase-like (Major domain)"/>
    <property type="match status" value="1"/>
</dbReference>
<dbReference type="InterPro" id="IPR000192">
    <property type="entry name" value="Aminotrans_V_dom"/>
</dbReference>
<dbReference type="InterPro" id="IPR015424">
    <property type="entry name" value="PyrdxlP-dep_Trfase"/>
</dbReference>
<evidence type="ECO:0000256" key="1">
    <source>
        <dbReference type="ARBA" id="ARBA00022898"/>
    </source>
</evidence>
<keyword evidence="3" id="KW-0456">Lyase</keyword>
<proteinExistence type="predicted"/>
<dbReference type="PANTHER" id="PTHR43586">
    <property type="entry name" value="CYSTEINE DESULFURASE"/>
    <property type="match status" value="1"/>
</dbReference>
<keyword evidence="1" id="KW-0663">Pyridoxal phosphate</keyword>
<evidence type="ECO:0000313" key="4">
    <source>
        <dbReference type="Proteomes" id="UP000076023"/>
    </source>
</evidence>
<dbReference type="Proteomes" id="UP000076023">
    <property type="component" value="Unassembled WGS sequence"/>
</dbReference>
<keyword evidence="4" id="KW-1185">Reference proteome</keyword>
<feature type="domain" description="Aminotransferase class V" evidence="2">
    <location>
        <begin position="42"/>
        <end position="376"/>
    </location>
</feature>
<organism evidence="3 4">
    <name type="scientific">Terrimicrobium sacchariphilum</name>
    <dbReference type="NCBI Taxonomy" id="690879"/>
    <lineage>
        <taxon>Bacteria</taxon>
        <taxon>Pseudomonadati</taxon>
        <taxon>Verrucomicrobiota</taxon>
        <taxon>Terrimicrobiia</taxon>
        <taxon>Terrimicrobiales</taxon>
        <taxon>Terrimicrobiaceae</taxon>
        <taxon>Terrimicrobium</taxon>
    </lineage>
</organism>
<dbReference type="STRING" id="690879.TSACC_21659"/>
<comment type="caution">
    <text evidence="3">The sequence shown here is derived from an EMBL/GenBank/DDBJ whole genome shotgun (WGS) entry which is preliminary data.</text>
</comment>
<dbReference type="OrthoDB" id="9804366at2"/>
<sequence>MSIFASEAERQDFFPVARHQIFLGHGGVTALPRCAADAMIAHVHASCQNHQEFGEVLRDIDACRALCARTIGADKSEIALLGPTSLGLSLFANGLKWEAGDELVCYQDDYPSNVYPWTALREKGVVVRFVQPDRPGHITIADVENALTERTKLVALASCHFLTGWRIDINAIGQMLHARGILFSVDGIQTIGAFPTPVEHVDFLSADAHKWMLGPMAIGIVYVAKRNFAICQPTLLGAWNVRSPNFLTQPDLSFPETAQRYEPGVLNATGMYGMHASLKMLEEVGAETVSRLILDVRDYLEAGLTQLGFEFLSPPASEPMRSGILTARHEKVQGAELFLALEKNRITASLRMERNSGEWLRFSPHFYNTRAEMDRVLEVLSAAL</sequence>
<evidence type="ECO:0000259" key="2">
    <source>
        <dbReference type="Pfam" id="PF00266"/>
    </source>
</evidence>
<dbReference type="InterPro" id="IPR015422">
    <property type="entry name" value="PyrdxlP-dep_Trfase_small"/>
</dbReference>
<reference evidence="4" key="1">
    <citation type="journal article" date="2017" name="Genome Announc.">
        <title>Draft Genome Sequence of Terrimicrobium sacchariphilum NM-5T, a Facultative Anaerobic Soil Bacterium of the Class Spartobacteria.</title>
        <authorList>
            <person name="Qiu Y.L."/>
            <person name="Tourlousse D.M."/>
            <person name="Matsuura N."/>
            <person name="Ohashi A."/>
            <person name="Sekiguchi Y."/>
        </authorList>
    </citation>
    <scope>NUCLEOTIDE SEQUENCE [LARGE SCALE GENOMIC DNA]</scope>
    <source>
        <strain evidence="4">NM-5</strain>
    </source>
</reference>
<gene>
    <name evidence="3" type="ORF">TSACC_21659</name>
</gene>
<dbReference type="InterPro" id="IPR015421">
    <property type="entry name" value="PyrdxlP-dep_Trfase_major"/>
</dbReference>
<dbReference type="InParanoid" id="A0A146G8Q9"/>
<dbReference type="PANTHER" id="PTHR43586:SF15">
    <property type="entry name" value="BLR3095 PROTEIN"/>
    <property type="match status" value="1"/>
</dbReference>
<name>A0A146G8Q9_TERSA</name>
<evidence type="ECO:0000313" key="3">
    <source>
        <dbReference type="EMBL" id="GAT33247.1"/>
    </source>
</evidence>
<dbReference type="SUPFAM" id="SSF53383">
    <property type="entry name" value="PLP-dependent transferases"/>
    <property type="match status" value="1"/>
</dbReference>
<dbReference type="GO" id="GO:0016829">
    <property type="term" value="F:lyase activity"/>
    <property type="evidence" value="ECO:0007669"/>
    <property type="project" value="UniProtKB-KW"/>
</dbReference>
<accession>A0A146G8Q9</accession>